<dbReference type="Proteomes" id="UP000274327">
    <property type="component" value="Unassembled WGS sequence"/>
</dbReference>
<evidence type="ECO:0000313" key="1">
    <source>
        <dbReference type="EMBL" id="RRR18255.1"/>
    </source>
</evidence>
<comment type="caution">
    <text evidence="1">The sequence shown here is derived from an EMBL/GenBank/DDBJ whole genome shotgun (WGS) entry which is preliminary data.</text>
</comment>
<name>A0A426SJC8_9MICO</name>
<dbReference type="GeneID" id="78121538"/>
<organism evidence="1 2">
    <name type="scientific">Brachybacterium paraconglomeratum</name>
    <dbReference type="NCBI Taxonomy" id="173362"/>
    <lineage>
        <taxon>Bacteria</taxon>
        <taxon>Bacillati</taxon>
        <taxon>Actinomycetota</taxon>
        <taxon>Actinomycetes</taxon>
        <taxon>Micrococcales</taxon>
        <taxon>Dermabacteraceae</taxon>
        <taxon>Brachybacterium</taxon>
    </lineage>
</organism>
<dbReference type="RefSeq" id="WP_126987564.1">
    <property type="nucleotide sequence ID" value="NZ_ML133856.1"/>
</dbReference>
<gene>
    <name evidence="1" type="ORF">DS079_10940</name>
</gene>
<reference evidence="1 2" key="1">
    <citation type="submission" date="2018-07" db="EMBL/GenBank/DDBJ databases">
        <title>Brachybacteriurn paraconglorneratum KCTC 9916.</title>
        <authorList>
            <person name="Li Y."/>
        </authorList>
    </citation>
    <scope>NUCLEOTIDE SEQUENCE [LARGE SCALE GENOMIC DNA]</scope>
    <source>
        <strain evidence="1 2">KCTC 9916</strain>
    </source>
</reference>
<accession>A0A426SJC8</accession>
<protein>
    <submittedName>
        <fullName evidence="1">Uncharacterized protein</fullName>
    </submittedName>
</protein>
<proteinExistence type="predicted"/>
<dbReference type="AlphaFoldDB" id="A0A426SJC8"/>
<dbReference type="EMBL" id="QOCI01000008">
    <property type="protein sequence ID" value="RRR18255.1"/>
    <property type="molecule type" value="Genomic_DNA"/>
</dbReference>
<keyword evidence="2" id="KW-1185">Reference proteome</keyword>
<evidence type="ECO:0000313" key="2">
    <source>
        <dbReference type="Proteomes" id="UP000274327"/>
    </source>
</evidence>
<sequence>MENPANIDDVKAFYPGLTTEQEAQAERLIAVAWVRLKAIPGLRIVARIEAGKLDRDVVASVIGEMVANVLRNPEGARSRNTTVTIDDYTETDQLTIDQARSEGLLYPTDSMLVMLRENRRGAWTVIPS</sequence>